<dbReference type="GO" id="GO:0046872">
    <property type="term" value="F:metal ion binding"/>
    <property type="evidence" value="ECO:0007669"/>
    <property type="project" value="UniProtKB-KW"/>
</dbReference>
<dbReference type="Proteomes" id="UP000095342">
    <property type="component" value="Chromosome"/>
</dbReference>
<name>A0A1D8KBD2_9GAMM</name>
<organism evidence="4 5">
    <name type="scientific">Acidihalobacter aeolianus</name>
    <dbReference type="NCBI Taxonomy" id="2792603"/>
    <lineage>
        <taxon>Bacteria</taxon>
        <taxon>Pseudomonadati</taxon>
        <taxon>Pseudomonadota</taxon>
        <taxon>Gammaproteobacteria</taxon>
        <taxon>Chromatiales</taxon>
        <taxon>Ectothiorhodospiraceae</taxon>
        <taxon>Acidihalobacter</taxon>
    </lineage>
</organism>
<evidence type="ECO:0000313" key="5">
    <source>
        <dbReference type="Proteomes" id="UP000095342"/>
    </source>
</evidence>
<proteinExistence type="predicted"/>
<evidence type="ECO:0000313" key="4">
    <source>
        <dbReference type="EMBL" id="AOV18272.1"/>
    </source>
</evidence>
<dbReference type="InterPro" id="IPR008707">
    <property type="entry name" value="B-propeller_PilY1"/>
</dbReference>
<reference evidence="4 5" key="1">
    <citation type="submission" date="2016-09" db="EMBL/GenBank/DDBJ databases">
        <title>Acidihalobacter prosperus V6 (DSM14174).</title>
        <authorList>
            <person name="Khaleque H.N."/>
            <person name="Ramsay J.P."/>
            <person name="Murphy R.J.T."/>
            <person name="Kaksonen A.H."/>
            <person name="Boxall N.J."/>
            <person name="Watkin E.L.J."/>
        </authorList>
    </citation>
    <scope>NUCLEOTIDE SEQUENCE [LARGE SCALE GENOMIC DNA]</scope>
    <source>
        <strain evidence="4 5">V6</strain>
    </source>
</reference>
<protein>
    <recommendedName>
        <fullName evidence="3">PilY1 beta-propeller domain-containing protein</fullName>
    </recommendedName>
</protein>
<dbReference type="AlphaFoldDB" id="A0A1D8KBD2"/>
<dbReference type="EMBL" id="CP017448">
    <property type="protein sequence ID" value="AOV18272.1"/>
    <property type="molecule type" value="Genomic_DNA"/>
</dbReference>
<keyword evidence="2" id="KW-0106">Calcium</keyword>
<accession>A0A1D8KBD2</accession>
<evidence type="ECO:0000259" key="3">
    <source>
        <dbReference type="Pfam" id="PF05567"/>
    </source>
</evidence>
<keyword evidence="5" id="KW-1185">Reference proteome</keyword>
<sequence length="1074" mass="115950">MQNFANWYQYYRSHILMARAGASIAFMKLPTNFRVDFGTISQMSSSSNPEFNTTEPFLLSNGNRSGFLKRFFQQPIGQGYTPLRQALAGVGQWISKQPGSSAPWGTSNAEQAANNHANYLTCRANYTVLVTDGTWNGNKPSVGNADGTQGPLITGSNGQQYQYNPVNPYQDSVSDTLADVAMYYWEQDLQPKMINDVPTNGEDPAFWQHMVTFTIGLGVTPTLVQNYITQYYNKNGVVLTESQAQAAVYAELQNGSASWPTPSPNANANIDDLWHAGIDGHGAFLSAQNPQQFATALANTLYQIVARTGSGSSVATNTQKAGQIQTGTQVYQALYHPLNWWGELLAEPILIDPTSNQPYVSTVANWDASCVLTGGACPAMGTTTQGQATNTLTAQSPSSRVILTDSGTQGVAFEWSDLSSAEQTLLNGADNLGQERLDYLRGTRSAEESQGGTLRNRTGLLGDIVHSSPVWVGYPLQSYPSTPGQPVTWKDDLYPTANQAENSSSAQTFDQFEQANETRTNVVYVGANDGMLHGFRAGSYTVSSTGQYVYNNTDNDGKEVLAFVPQSVYDNINQFTDPQYNHHYYVDATPGTGDVFYGGSWHTWLASGLGAGGKELFVLDINNPANFSEANAASIVKADWTTSNLTCVNDSNCAQDLGYTFGTPQIRRFHNGDWGVIWGNGYNSTNGEAGIFIGLIDPSSSTGTMSVYWISTGYGPSNDPTAQSRPDGIGYVTAADLDGDHITDYVYAGDLFGNVWRFNLTSSNPADWHVSTYGNSTGTPLFSAVNSAGTPQPITTKIQVISIPSGLPSPEPQNRLMVEFGTGQLLDSVPNDSVPNTTSTGVQSIYGIWDWDMSNWDNGYTTSSNINVPASSTLYAYLSSPPTINRNSLQQQTITNQTFSTNSVGVQVGLRQTSNTSVSWADLTYNGTPGTQYGWYLDLVYNSTYQGEMVIYNPTIQNGVFLFNTTILGQQGLTCGVNNNGGWSMALDPSDGAMLEFNAFSVNNIADYIGAFDASTLQGIFSGITVGAVGSPAFVTYGGKTYMLVSTNSGHTKLIQTGLGGNGTNVRISWRELR</sequence>
<gene>
    <name evidence="4" type="ORF">BJI67_15460</name>
</gene>
<keyword evidence="1" id="KW-0479">Metal-binding</keyword>
<evidence type="ECO:0000256" key="1">
    <source>
        <dbReference type="ARBA" id="ARBA00022723"/>
    </source>
</evidence>
<feature type="domain" description="PilY1 beta-propeller" evidence="3">
    <location>
        <begin position="504"/>
        <end position="853"/>
    </location>
</feature>
<dbReference type="Pfam" id="PF05567">
    <property type="entry name" value="T4P_PilY1"/>
    <property type="match status" value="1"/>
</dbReference>
<evidence type="ECO:0000256" key="2">
    <source>
        <dbReference type="ARBA" id="ARBA00022837"/>
    </source>
</evidence>
<dbReference type="KEGG" id="aaeo:BJI67_15460"/>